<evidence type="ECO:0000256" key="1">
    <source>
        <dbReference type="ARBA" id="ARBA00007261"/>
    </source>
</evidence>
<dbReference type="PANTHER" id="PTHR11851:SF49">
    <property type="entry name" value="MITOCHONDRIAL-PROCESSING PEPTIDASE SUBUNIT ALPHA"/>
    <property type="match status" value="1"/>
</dbReference>
<dbReference type="Pfam" id="PF00675">
    <property type="entry name" value="Peptidase_M16"/>
    <property type="match status" value="1"/>
</dbReference>
<dbReference type="InterPro" id="IPR011765">
    <property type="entry name" value="Pept_M16_N"/>
</dbReference>
<dbReference type="InterPro" id="IPR011249">
    <property type="entry name" value="Metalloenz_LuxS/M16"/>
</dbReference>
<evidence type="ECO:0000259" key="3">
    <source>
        <dbReference type="Pfam" id="PF05193"/>
    </source>
</evidence>
<dbReference type="OrthoDB" id="9811314at2"/>
<feature type="domain" description="Peptidase M16 C-terminal" evidence="3">
    <location>
        <begin position="168"/>
        <end position="357"/>
    </location>
</feature>
<gene>
    <name evidence="4" type="ORF">ATC1_11258</name>
</gene>
<name>A0A0K8PB05_9CHLR</name>
<organism evidence="4">
    <name type="scientific">Flexilinea flocculi</name>
    <dbReference type="NCBI Taxonomy" id="1678840"/>
    <lineage>
        <taxon>Bacteria</taxon>
        <taxon>Bacillati</taxon>
        <taxon>Chloroflexota</taxon>
        <taxon>Anaerolineae</taxon>
        <taxon>Anaerolineales</taxon>
        <taxon>Anaerolineaceae</taxon>
        <taxon>Flexilinea</taxon>
    </lineage>
</organism>
<sequence>MAEKLIKTILDNGLKVMLKEIHSAPIITHWVWYRVGSRNEIPGLTGISHWVEHMQFKGTPKYPAGVLDKEISRDGGYWNAFTYIDWTAFYTTMPADKIWLPIDLEADRMQNSLYLPEEVDSERTVIISEREGSENEPMFRLEEAIAKAAFMHHPYGVEVIGEKEDLLKISRDDLFRYYRSYYAPNNAVLAMAGDFNAEKMLDHLKKVYQDIPAREIPDSKIKPEGFIQGEKRVEISGPGDVTYLNIVWRAPQGSSRDFFPLVILDSILTGPRSLNMFGGGSIPNKTSRLYRSLVESQIAVAFSGDYVASIDPYLFTISVIMNPDHSVTEALDVIDSEIQRIKDGDIQESELQRAAKQARALFAYGCDNITNQGYWLGYSEMFDSYSWFENFVSSLEKVSKEDVINIANQYLGKNQRVIGVYTPSSSETSHMEGEMTDEFA</sequence>
<dbReference type="GO" id="GO:0046872">
    <property type="term" value="F:metal ion binding"/>
    <property type="evidence" value="ECO:0007669"/>
    <property type="project" value="InterPro"/>
</dbReference>
<dbReference type="Gene3D" id="3.30.830.10">
    <property type="entry name" value="Metalloenzyme, LuxS/M16 peptidase-like"/>
    <property type="match status" value="2"/>
</dbReference>
<dbReference type="AlphaFoldDB" id="A0A0K8PB05"/>
<dbReference type="PANTHER" id="PTHR11851">
    <property type="entry name" value="METALLOPROTEASE"/>
    <property type="match status" value="1"/>
</dbReference>
<evidence type="ECO:0000259" key="2">
    <source>
        <dbReference type="Pfam" id="PF00675"/>
    </source>
</evidence>
<feature type="domain" description="Peptidase M16 N-terminal" evidence="2">
    <location>
        <begin position="15"/>
        <end position="161"/>
    </location>
</feature>
<evidence type="ECO:0000313" key="4">
    <source>
        <dbReference type="EMBL" id="GAP39330.1"/>
    </source>
</evidence>
<dbReference type="InterPro" id="IPR007863">
    <property type="entry name" value="Peptidase_M16_C"/>
</dbReference>
<dbReference type="STRING" id="1678840.ATC1_11258"/>
<evidence type="ECO:0000313" key="5">
    <source>
        <dbReference type="Proteomes" id="UP000053370"/>
    </source>
</evidence>
<dbReference type="Proteomes" id="UP000053370">
    <property type="component" value="Unassembled WGS sequence"/>
</dbReference>
<comment type="similarity">
    <text evidence="1">Belongs to the peptidase M16 family.</text>
</comment>
<accession>A0A0K8PB05</accession>
<reference evidence="4" key="1">
    <citation type="journal article" date="2015" name="Genome Announc.">
        <title>Draft Genome Sequence of Anaerolineae Strain TC1, a Novel Isolate from a Methanogenic Wastewater Treatment System.</title>
        <authorList>
            <person name="Matsuura N."/>
            <person name="Tourlousse D.M."/>
            <person name="Sun L."/>
            <person name="Toyonaga M."/>
            <person name="Kuroda K."/>
            <person name="Ohashi A."/>
            <person name="Cruz R."/>
            <person name="Yamaguchi T."/>
            <person name="Sekiguchi Y."/>
        </authorList>
    </citation>
    <scope>NUCLEOTIDE SEQUENCE [LARGE SCALE GENOMIC DNA]</scope>
    <source>
        <strain evidence="4">TC1</strain>
    </source>
</reference>
<dbReference type="InterPro" id="IPR050361">
    <property type="entry name" value="MPP/UQCRC_Complex"/>
</dbReference>
<dbReference type="Pfam" id="PF05193">
    <property type="entry name" value="Peptidase_M16_C"/>
    <property type="match status" value="1"/>
</dbReference>
<dbReference type="SUPFAM" id="SSF63411">
    <property type="entry name" value="LuxS/MPP-like metallohydrolase"/>
    <property type="match status" value="2"/>
</dbReference>
<proteinExistence type="inferred from homology"/>
<dbReference type="EMBL" id="DF968179">
    <property type="protein sequence ID" value="GAP39330.1"/>
    <property type="molecule type" value="Genomic_DNA"/>
</dbReference>
<keyword evidence="5" id="KW-1185">Reference proteome</keyword>
<protein>
    <submittedName>
        <fullName evidence="4">Predicted Zn-dependent peptidase</fullName>
    </submittedName>
</protein>
<dbReference type="RefSeq" id="WP_062277442.1">
    <property type="nucleotide sequence ID" value="NZ_DF968179.1"/>
</dbReference>